<dbReference type="PROSITE" id="PS51782">
    <property type="entry name" value="LYSM"/>
    <property type="match status" value="3"/>
</dbReference>
<accession>A0A1X7S2E2</accession>
<dbReference type="InterPro" id="IPR018392">
    <property type="entry name" value="LysM"/>
</dbReference>
<feature type="domain" description="LysM" evidence="4">
    <location>
        <begin position="222"/>
        <end position="268"/>
    </location>
</feature>
<reference evidence="5 6" key="1">
    <citation type="submission" date="2016-06" db="EMBL/GenBank/DDBJ databases">
        <authorList>
            <person name="Kjaerup R.B."/>
            <person name="Dalgaard T.S."/>
            <person name="Juul-Madsen H.R."/>
        </authorList>
    </citation>
    <scope>NUCLEOTIDE SEQUENCE [LARGE SCALE GENOMIC DNA]</scope>
</reference>
<name>A0A1X7S2E2_ZYMT9</name>
<keyword evidence="1" id="KW-0147">Chitin-binding</keyword>
<evidence type="ECO:0000313" key="6">
    <source>
        <dbReference type="Proteomes" id="UP000215127"/>
    </source>
</evidence>
<keyword evidence="3" id="KW-0732">Signal</keyword>
<dbReference type="GO" id="GO:0008061">
    <property type="term" value="F:chitin binding"/>
    <property type="evidence" value="ECO:0007669"/>
    <property type="project" value="UniProtKB-KW"/>
</dbReference>
<feature type="domain" description="LysM" evidence="4">
    <location>
        <begin position="273"/>
        <end position="322"/>
    </location>
</feature>
<evidence type="ECO:0000259" key="4">
    <source>
        <dbReference type="PROSITE" id="PS51782"/>
    </source>
</evidence>
<dbReference type="PANTHER" id="PTHR34997:SF1">
    <property type="entry name" value="PEPTIDOGLYCAN-BINDING LYSIN DOMAIN"/>
    <property type="match status" value="1"/>
</dbReference>
<dbReference type="Pfam" id="PF01476">
    <property type="entry name" value="LysM"/>
    <property type="match status" value="2"/>
</dbReference>
<dbReference type="Gene3D" id="3.10.350.10">
    <property type="entry name" value="LysM domain"/>
    <property type="match status" value="3"/>
</dbReference>
<evidence type="ECO:0000256" key="3">
    <source>
        <dbReference type="SAM" id="SignalP"/>
    </source>
</evidence>
<evidence type="ECO:0000256" key="2">
    <source>
        <dbReference type="ARBA" id="ARBA00023026"/>
    </source>
</evidence>
<feature type="chain" id="PRO_5013095565" description="LysM domain-containing protein" evidence="3">
    <location>
        <begin position="23"/>
        <end position="516"/>
    </location>
</feature>
<keyword evidence="6" id="KW-1185">Reference proteome</keyword>
<evidence type="ECO:0000313" key="5">
    <source>
        <dbReference type="EMBL" id="SMQ53700.1"/>
    </source>
</evidence>
<dbReference type="InterPro" id="IPR036779">
    <property type="entry name" value="LysM_dom_sf"/>
</dbReference>
<proteinExistence type="predicted"/>
<keyword evidence="2" id="KW-0843">Virulence</keyword>
<protein>
    <recommendedName>
        <fullName evidence="4">LysM domain-containing protein</fullName>
    </recommendedName>
</protein>
<evidence type="ECO:0000256" key="1">
    <source>
        <dbReference type="ARBA" id="ARBA00022669"/>
    </source>
</evidence>
<organism evidence="5 6">
    <name type="scientific">Zymoseptoria tritici (strain ST99CH_3D7)</name>
    <dbReference type="NCBI Taxonomy" id="1276538"/>
    <lineage>
        <taxon>Eukaryota</taxon>
        <taxon>Fungi</taxon>
        <taxon>Dikarya</taxon>
        <taxon>Ascomycota</taxon>
        <taxon>Pezizomycotina</taxon>
        <taxon>Dothideomycetes</taxon>
        <taxon>Dothideomycetidae</taxon>
        <taxon>Mycosphaerellales</taxon>
        <taxon>Mycosphaerellaceae</taxon>
        <taxon>Zymoseptoria</taxon>
    </lineage>
</organism>
<feature type="signal peptide" evidence="3">
    <location>
        <begin position="1"/>
        <end position="22"/>
    </location>
</feature>
<feature type="domain" description="LysM" evidence="4">
    <location>
        <begin position="368"/>
        <end position="414"/>
    </location>
</feature>
<sequence length="516" mass="55118">MSWTWVARTILLAAGLLGETSAQQLQGSQRYIDYPGLSPACHDALNTTVSCAPLLGLISLNLETLDVNGVEQLCKDDCRQSLNATKTTIAQACSAESDIISFGDLEYPATFIIESFVLAYDLSCRKDRTTGEFCDPQLRAWSNQSDLDPSQTCSDCWLGAQSIQLSSPLGYDEDAASSFANLTSSCNATGYDFSIPTPYSQNAPETVQAASADIATPAKCPDSYTIKPGDDCHSVARQLNVSSYSLLQQNYLDLYCRSFATAGTAICIPPQCDTYTWLPTDTCERVVSQHTSLSVPQFLAWNPNFNSLCGNSFNFIGYSVCISPPGGFRTYSYPTTPTPTNTTQPGYASTAAIVPPNARDNSTRNCGSWHTIVKGDTCATLSLFNSISVSDLQFLNPTLDQNCTTLVLDLAYCVRPVGDIATYPTYTQSDVLDIHVPAACFPPYDPAATALIVNEGGAGMNTTAGGTSPGPSVTALPVVAEESTHAKRHFDRRGVDAMDSVVAHAHGIGSGRSVTA</sequence>
<dbReference type="PANTHER" id="PTHR34997">
    <property type="entry name" value="AM15"/>
    <property type="match status" value="1"/>
</dbReference>
<dbReference type="Proteomes" id="UP000215127">
    <property type="component" value="Chromosome 8"/>
</dbReference>
<dbReference type="STRING" id="1276538.A0A1X7S2E2"/>
<gene>
    <name evidence="5" type="ORF">ZT3D7_G8854</name>
</gene>
<dbReference type="EMBL" id="LT853699">
    <property type="protein sequence ID" value="SMQ53700.1"/>
    <property type="molecule type" value="Genomic_DNA"/>
</dbReference>
<dbReference type="SUPFAM" id="SSF54106">
    <property type="entry name" value="LysM domain"/>
    <property type="match status" value="2"/>
</dbReference>
<dbReference type="InterPro" id="IPR052210">
    <property type="entry name" value="LysM1-like"/>
</dbReference>
<dbReference type="AlphaFoldDB" id="A0A1X7S2E2"/>
<dbReference type="CDD" id="cd00118">
    <property type="entry name" value="LysM"/>
    <property type="match status" value="1"/>
</dbReference>